<dbReference type="RefSeq" id="WP_036467754.1">
    <property type="nucleotide sequence ID" value="NZ_HG964446.1"/>
</dbReference>
<dbReference type="OrthoDB" id="4750568at2"/>
<feature type="transmembrane region" description="Helical" evidence="1">
    <location>
        <begin position="392"/>
        <end position="412"/>
    </location>
</feature>
<accession>A0A024JWP6</accession>
<gene>
    <name evidence="3" type="ORF">AWC29_27695</name>
    <name evidence="2" type="ORF">BN973_02014</name>
</gene>
<reference evidence="3 4" key="3">
    <citation type="submission" date="2016-01" db="EMBL/GenBank/DDBJ databases">
        <title>The new phylogeny of the genus Mycobacterium.</title>
        <authorList>
            <person name="Tarcisio F."/>
            <person name="Conor M."/>
            <person name="Antonella G."/>
            <person name="Elisabetta G."/>
            <person name="Giulia F.S."/>
            <person name="Sara T."/>
            <person name="Anna F."/>
            <person name="Clotilde B."/>
            <person name="Roberto B."/>
            <person name="Veronica D.S."/>
            <person name="Fabio R."/>
            <person name="Monica P."/>
            <person name="Olivier J."/>
            <person name="Enrico T."/>
            <person name="Nicola S."/>
        </authorList>
    </citation>
    <scope>NUCLEOTIDE SEQUENCE [LARGE SCALE GENOMIC DNA]</scope>
    <source>
        <strain evidence="3 4">DSM 44626</strain>
    </source>
</reference>
<feature type="transmembrane region" description="Helical" evidence="1">
    <location>
        <begin position="359"/>
        <end position="376"/>
    </location>
</feature>
<feature type="transmembrane region" description="Helical" evidence="1">
    <location>
        <begin position="180"/>
        <end position="199"/>
    </location>
</feature>
<dbReference type="eggNOG" id="ENOG5030QQK">
    <property type="taxonomic scope" value="Bacteria"/>
</dbReference>
<keyword evidence="1" id="KW-0812">Transmembrane</keyword>
<name>A0A024JWP6_9MYCO</name>
<reference evidence="2" key="1">
    <citation type="journal article" date="2014" name="Genome Announc.">
        <title>Draft Genome Sequence of Mycobacterium triplex DSM 44626.</title>
        <authorList>
            <person name="Sassi M."/>
            <person name="Croce O."/>
            <person name="Robert C."/>
            <person name="Raoult D."/>
            <person name="Drancourt M."/>
        </authorList>
    </citation>
    <scope>NUCLEOTIDE SEQUENCE [LARGE SCALE GENOMIC DNA]</scope>
    <source>
        <strain evidence="2">DSM 44626</strain>
    </source>
</reference>
<evidence type="ECO:0000313" key="4">
    <source>
        <dbReference type="Proteomes" id="UP000193710"/>
    </source>
</evidence>
<feature type="transmembrane region" description="Helical" evidence="1">
    <location>
        <begin position="16"/>
        <end position="36"/>
    </location>
</feature>
<dbReference type="EMBL" id="HG964446">
    <property type="protein sequence ID" value="CDO87658.1"/>
    <property type="molecule type" value="Genomic_DNA"/>
</dbReference>
<keyword evidence="1" id="KW-1133">Transmembrane helix</keyword>
<dbReference type="STRING" id="47839.BN973_02014"/>
<organism evidence="2">
    <name type="scientific">Mycobacterium triplex</name>
    <dbReference type="NCBI Taxonomy" id="47839"/>
    <lineage>
        <taxon>Bacteria</taxon>
        <taxon>Bacillati</taxon>
        <taxon>Actinomycetota</taxon>
        <taxon>Actinomycetes</taxon>
        <taxon>Mycobacteriales</taxon>
        <taxon>Mycobacteriaceae</taxon>
        <taxon>Mycobacterium</taxon>
        <taxon>Mycobacterium simiae complex</taxon>
    </lineage>
</organism>
<reference evidence="2" key="2">
    <citation type="submission" date="2014-04" db="EMBL/GenBank/DDBJ databases">
        <authorList>
            <person name="Urmite Genomes U."/>
        </authorList>
    </citation>
    <scope>NUCLEOTIDE SEQUENCE</scope>
    <source>
        <strain evidence="2">DSM 44626</strain>
    </source>
</reference>
<evidence type="ECO:0000313" key="3">
    <source>
        <dbReference type="EMBL" id="ORW99530.1"/>
    </source>
</evidence>
<sequence length="417" mass="44282">MVSPGLRANDLVRQRVYIGLGVAIATWSALVLWFAIDVVQLDVYWMSYYTATYAHGFVRRGLAGELVGLFPRHYFAVSLGLRWLSTAVYLGGLATVGAVVLFGRWRSERSLMLAMLIPVLPFGVPFAAFSARPDLFGGAVLALFASALVFTRSRATALTWCLAYGVATAALTLVHEGVGLLFALGAVLAVVVLGGALGARQGVGALLAAAPGALTAAAVAAFGRHGIASQLCSEVPHHSMPNVFGTVTSPPTLVRYVIDGRPPPRTDYHDWVCRNVMPIYDNGIADAIRSVGHVGAVGLTASLAFGAVGVVATMWGVSEISGVPLRAFGEAVQGRMAWPVGGLLLFVPIFLTGYDWTRWLTTVAFDVGVVFILFAARRPEIEQEPTPKSLRAFIYLVITLALIVIGSVPGFGVPRMV</sequence>
<dbReference type="EMBL" id="LQPY01000038">
    <property type="protein sequence ID" value="ORW99530.1"/>
    <property type="molecule type" value="Genomic_DNA"/>
</dbReference>
<evidence type="ECO:0000256" key="1">
    <source>
        <dbReference type="SAM" id="Phobius"/>
    </source>
</evidence>
<feature type="transmembrane region" description="Helical" evidence="1">
    <location>
        <begin position="336"/>
        <end position="353"/>
    </location>
</feature>
<keyword evidence="4" id="KW-1185">Reference proteome</keyword>
<protein>
    <submittedName>
        <fullName evidence="2">Membrane protein</fullName>
    </submittedName>
</protein>
<evidence type="ECO:0000313" key="2">
    <source>
        <dbReference type="EMBL" id="CDO87658.1"/>
    </source>
</evidence>
<dbReference type="HOGENOM" id="CLU_632859_0_0_11"/>
<feature type="transmembrane region" description="Helical" evidence="1">
    <location>
        <begin position="110"/>
        <end position="129"/>
    </location>
</feature>
<dbReference type="AlphaFoldDB" id="A0A024JWP6"/>
<dbReference type="Proteomes" id="UP000193710">
    <property type="component" value="Unassembled WGS sequence"/>
</dbReference>
<dbReference type="Proteomes" id="UP000028880">
    <property type="component" value="Unassembled WGS sequence"/>
</dbReference>
<feature type="transmembrane region" description="Helical" evidence="1">
    <location>
        <begin position="135"/>
        <end position="150"/>
    </location>
</feature>
<feature type="transmembrane region" description="Helical" evidence="1">
    <location>
        <begin position="83"/>
        <end position="103"/>
    </location>
</feature>
<proteinExistence type="predicted"/>
<feature type="transmembrane region" description="Helical" evidence="1">
    <location>
        <begin position="294"/>
        <end position="315"/>
    </location>
</feature>
<keyword evidence="1" id="KW-0472">Membrane</keyword>
<feature type="transmembrane region" description="Helical" evidence="1">
    <location>
        <begin position="206"/>
        <end position="227"/>
    </location>
</feature>